<reference evidence="15" key="1">
    <citation type="submission" date="2014-12" db="EMBL/GenBank/DDBJ databases">
        <title>Insight into the proteome of Arion vulgaris.</title>
        <authorList>
            <person name="Aradska J."/>
            <person name="Bulat T."/>
            <person name="Smidak R."/>
            <person name="Sarate P."/>
            <person name="Gangsoo J."/>
            <person name="Sialana F."/>
            <person name="Bilban M."/>
            <person name="Lubec G."/>
        </authorList>
    </citation>
    <scope>NUCLEOTIDE SEQUENCE</scope>
    <source>
        <tissue evidence="15">Skin</tissue>
    </source>
</reference>
<evidence type="ECO:0000256" key="2">
    <source>
        <dbReference type="ARBA" id="ARBA00022553"/>
    </source>
</evidence>
<dbReference type="InterPro" id="IPR001841">
    <property type="entry name" value="Znf_RING"/>
</dbReference>
<feature type="repeat" description="NHL" evidence="9">
    <location>
        <begin position="552"/>
        <end position="589"/>
    </location>
</feature>
<dbReference type="Pfam" id="PF13445">
    <property type="entry name" value="zf-RING_UBOX"/>
    <property type="match status" value="1"/>
</dbReference>
<feature type="coiled-coil region" evidence="10">
    <location>
        <begin position="221"/>
        <end position="248"/>
    </location>
</feature>
<evidence type="ECO:0000259" key="11">
    <source>
        <dbReference type="PROSITE" id="PS50089"/>
    </source>
</evidence>
<dbReference type="PROSITE" id="PS50119">
    <property type="entry name" value="ZF_BBOX"/>
    <property type="match status" value="1"/>
</dbReference>
<comment type="similarity">
    <text evidence="1">Belongs to the TRIM/RBCC family.</text>
</comment>
<keyword evidence="2" id="KW-0597">Phosphoprotein</keyword>
<evidence type="ECO:0000256" key="9">
    <source>
        <dbReference type="PROSITE-ProRule" id="PRU00504"/>
    </source>
</evidence>
<dbReference type="InterPro" id="IPR013083">
    <property type="entry name" value="Znf_RING/FYVE/PHD"/>
</dbReference>
<evidence type="ECO:0000313" key="15">
    <source>
        <dbReference type="EMBL" id="CEK77764.1"/>
    </source>
</evidence>
<dbReference type="SUPFAM" id="SSF57845">
    <property type="entry name" value="B-box zinc-binding domain"/>
    <property type="match status" value="1"/>
</dbReference>
<dbReference type="SUPFAM" id="SSF101898">
    <property type="entry name" value="NHL repeat"/>
    <property type="match status" value="1"/>
</dbReference>
<protein>
    <recommendedName>
        <fullName evidence="16">RING-type domain-containing protein</fullName>
    </recommendedName>
</protein>
<feature type="repeat" description="Filamin" evidence="8">
    <location>
        <begin position="302"/>
        <end position="408"/>
    </location>
</feature>
<dbReference type="GO" id="GO:0061630">
    <property type="term" value="F:ubiquitin protein ligase activity"/>
    <property type="evidence" value="ECO:0007669"/>
    <property type="project" value="TreeGrafter"/>
</dbReference>
<evidence type="ECO:0000256" key="6">
    <source>
        <dbReference type="ARBA" id="ARBA00022833"/>
    </source>
</evidence>
<dbReference type="InterPro" id="IPR000315">
    <property type="entry name" value="Znf_B-box"/>
</dbReference>
<dbReference type="PROSITE" id="PS00518">
    <property type="entry name" value="ZF_RING_1"/>
    <property type="match status" value="1"/>
</dbReference>
<dbReference type="InterPro" id="IPR013783">
    <property type="entry name" value="Ig-like_fold"/>
</dbReference>
<dbReference type="InterPro" id="IPR011042">
    <property type="entry name" value="6-blade_b-propeller_TolB-like"/>
</dbReference>
<feature type="repeat" description="NHL" evidence="9">
    <location>
        <begin position="417"/>
        <end position="458"/>
    </location>
</feature>
<dbReference type="InterPro" id="IPR001258">
    <property type="entry name" value="NHL_repeat"/>
</dbReference>
<name>A0A0B7A9T4_9EUPU</name>
<dbReference type="Gene3D" id="3.30.160.60">
    <property type="entry name" value="Classic Zinc Finger"/>
    <property type="match status" value="1"/>
</dbReference>
<dbReference type="InterPro" id="IPR027370">
    <property type="entry name" value="Znf-RING_euk"/>
</dbReference>
<evidence type="ECO:0000256" key="5">
    <source>
        <dbReference type="ARBA" id="ARBA00022771"/>
    </source>
</evidence>
<keyword evidence="10" id="KW-0175">Coiled coil</keyword>
<dbReference type="SUPFAM" id="SSF57850">
    <property type="entry name" value="RING/U-box"/>
    <property type="match status" value="1"/>
</dbReference>
<proteinExistence type="inferred from homology"/>
<feature type="domain" description="B box-type" evidence="12">
    <location>
        <begin position="109"/>
        <end position="149"/>
    </location>
</feature>
<dbReference type="SMART" id="SM00557">
    <property type="entry name" value="IG_FLMN"/>
    <property type="match status" value="1"/>
</dbReference>
<evidence type="ECO:0000256" key="1">
    <source>
        <dbReference type="ARBA" id="ARBA00008518"/>
    </source>
</evidence>
<organism evidence="15">
    <name type="scientific">Arion vulgaris</name>
    <dbReference type="NCBI Taxonomy" id="1028688"/>
    <lineage>
        <taxon>Eukaryota</taxon>
        <taxon>Metazoa</taxon>
        <taxon>Spiralia</taxon>
        <taxon>Lophotrochozoa</taxon>
        <taxon>Mollusca</taxon>
        <taxon>Gastropoda</taxon>
        <taxon>Heterobranchia</taxon>
        <taxon>Euthyneura</taxon>
        <taxon>Panpulmonata</taxon>
        <taxon>Eupulmonata</taxon>
        <taxon>Stylommatophora</taxon>
        <taxon>Helicina</taxon>
        <taxon>Arionoidea</taxon>
        <taxon>Arionidae</taxon>
        <taxon>Arion</taxon>
    </lineage>
</organism>
<dbReference type="EMBL" id="HACG01030898">
    <property type="protein sequence ID" value="CEK77763.1"/>
    <property type="molecule type" value="Transcribed_RNA"/>
</dbReference>
<evidence type="ECO:0000256" key="10">
    <source>
        <dbReference type="SAM" id="Coils"/>
    </source>
</evidence>
<dbReference type="InterPro" id="IPR014756">
    <property type="entry name" value="Ig_E-set"/>
</dbReference>
<dbReference type="Gene3D" id="2.120.10.30">
    <property type="entry name" value="TolB, C-terminal domain"/>
    <property type="match status" value="2"/>
</dbReference>
<dbReference type="Pfam" id="PF01436">
    <property type="entry name" value="NHL"/>
    <property type="match status" value="1"/>
</dbReference>
<dbReference type="GO" id="GO:0005654">
    <property type="term" value="C:nucleoplasm"/>
    <property type="evidence" value="ECO:0007669"/>
    <property type="project" value="TreeGrafter"/>
</dbReference>
<evidence type="ECO:0000256" key="8">
    <source>
        <dbReference type="PROSITE-ProRule" id="PRU00087"/>
    </source>
</evidence>
<evidence type="ECO:0000256" key="4">
    <source>
        <dbReference type="ARBA" id="ARBA00022737"/>
    </source>
</evidence>
<feature type="repeat" description="NHL" evidence="9">
    <location>
        <begin position="515"/>
        <end position="545"/>
    </location>
</feature>
<dbReference type="EMBL" id="HACG01030899">
    <property type="protein sequence ID" value="CEK77764.1"/>
    <property type="molecule type" value="Transcribed_RNA"/>
</dbReference>
<dbReference type="SMART" id="SM00184">
    <property type="entry name" value="RING"/>
    <property type="match status" value="1"/>
</dbReference>
<dbReference type="PROSITE" id="PS50089">
    <property type="entry name" value="ZF_RING_2"/>
    <property type="match status" value="1"/>
</dbReference>
<keyword evidence="6" id="KW-0862">Zinc</keyword>
<dbReference type="Pfam" id="PF00630">
    <property type="entry name" value="Filamin"/>
    <property type="match status" value="1"/>
</dbReference>
<dbReference type="AlphaFoldDB" id="A0A0B7A9T4"/>
<dbReference type="Gene3D" id="3.30.40.10">
    <property type="entry name" value="Zinc/RING finger domain, C3HC4 (zinc finger)"/>
    <property type="match status" value="1"/>
</dbReference>
<gene>
    <name evidence="15" type="primary">ORF106531</name>
    <name evidence="13" type="synonym">ORF106522</name>
    <name evidence="14" type="synonym">ORF106526</name>
</gene>
<dbReference type="InterPro" id="IPR017907">
    <property type="entry name" value="Znf_RING_CS"/>
</dbReference>
<dbReference type="InterPro" id="IPR017868">
    <property type="entry name" value="Filamin/ABP280_repeat-like"/>
</dbReference>
<dbReference type="EMBL" id="HACG01030897">
    <property type="protein sequence ID" value="CEK77762.1"/>
    <property type="molecule type" value="Transcribed_RNA"/>
</dbReference>
<evidence type="ECO:0000313" key="13">
    <source>
        <dbReference type="EMBL" id="CEK77762.1"/>
    </source>
</evidence>
<dbReference type="PROSITE" id="PS50194">
    <property type="entry name" value="FILAMIN_REPEAT"/>
    <property type="match status" value="1"/>
</dbReference>
<evidence type="ECO:0008006" key="16">
    <source>
        <dbReference type="Google" id="ProtNLM"/>
    </source>
</evidence>
<dbReference type="PANTHER" id="PTHR25462:SF285">
    <property type="entry name" value="RING-TYPE DOMAIN-CONTAINING PROTEIN"/>
    <property type="match status" value="1"/>
</dbReference>
<evidence type="ECO:0000259" key="12">
    <source>
        <dbReference type="PROSITE" id="PS50119"/>
    </source>
</evidence>
<dbReference type="InterPro" id="IPR047153">
    <property type="entry name" value="TRIM45/56/19-like"/>
</dbReference>
<dbReference type="PROSITE" id="PS51125">
    <property type="entry name" value="NHL"/>
    <property type="match status" value="3"/>
</dbReference>
<keyword evidence="5 7" id="KW-0863">Zinc-finger</keyword>
<dbReference type="PANTHER" id="PTHR25462">
    <property type="entry name" value="BONUS, ISOFORM C-RELATED"/>
    <property type="match status" value="1"/>
</dbReference>
<evidence type="ECO:0000313" key="14">
    <source>
        <dbReference type="EMBL" id="CEK77763.1"/>
    </source>
</evidence>
<feature type="domain" description="RING-type" evidence="11">
    <location>
        <begin position="24"/>
        <end position="72"/>
    </location>
</feature>
<accession>A0A0B7A9T4</accession>
<evidence type="ECO:0000256" key="3">
    <source>
        <dbReference type="ARBA" id="ARBA00022723"/>
    </source>
</evidence>
<dbReference type="SUPFAM" id="SSF81296">
    <property type="entry name" value="E set domains"/>
    <property type="match status" value="1"/>
</dbReference>
<dbReference type="Gene3D" id="2.60.40.10">
    <property type="entry name" value="Immunoglobulins"/>
    <property type="match status" value="1"/>
</dbReference>
<keyword evidence="3" id="KW-0479">Metal-binding</keyword>
<dbReference type="CDD" id="cd16579">
    <property type="entry name" value="RING-HC_PML_C-V"/>
    <property type="match status" value="1"/>
</dbReference>
<keyword evidence="4" id="KW-0677">Repeat</keyword>
<evidence type="ECO:0000256" key="7">
    <source>
        <dbReference type="PROSITE-ProRule" id="PRU00024"/>
    </source>
</evidence>
<dbReference type="GO" id="GO:0008270">
    <property type="term" value="F:zinc ion binding"/>
    <property type="evidence" value="ECO:0007669"/>
    <property type="project" value="UniProtKB-KW"/>
</dbReference>
<dbReference type="InterPro" id="IPR001298">
    <property type="entry name" value="Filamin/ABP280_rpt"/>
</dbReference>
<sequence>MMSSTLVETVSINYDDFNESFLTCGTCLCTYDGQERSPKLLPCSHTVCRNCLERIIAAQTLDTGSFRCPICRETIHIPQGGVVSFPPSFIVNQLLDLMAQQRRDVIPKCSVHSTQELLFCETCDLVFCLQCVNGSHIERGASEHTVIPFAIAIKRMSEILLYKAHLCIKNLNSAYEAVSDELRQLELSVDKAFDSINRSFQDVIAVIERRRHDCLQWVRKVREEKKTILREQLDLIQAEKEKVQLECDGLQYQVEVRNITKKISDLNEKLDTTSTLSEPRENSFVRYDYKHNDALREVAKAISNFGAVKVSTTFPALTTAEVKKAVAHLRASVRIHTVDYHGNPRSSGGDPISVEIRNEKGELVESKVKDNDDGSYEVLYLPTKPGKLKIAISIFNRSIKDSPFVVNVSEHIEPIWRFGCRGNTSDHFNQPTRIASGPEDTIYILDTGNCRIKVLGKDGSVMQHLGPTGVEYQSATGLCVLSNGHLAVVNWRTKFVSILDPTDGSLVKQYTTPAFVEPIDIAVNSRSEIIVADSGARKIFKFDPAGHLVVTFGSHGDKDGQFQVISALCVGKNDEILVADHRIQVFNKDGKYLRKVVDSGEGSYGGITVDSAGNILATKTEKAHKGDKSLAGSLQEGKGCGGGARSFVHVFHPSGKLLYSIDSSTDRLKRPSGLTVISDYRIVVTDLGSSCIKKYYYK</sequence>